<feature type="transmembrane region" description="Helical" evidence="1">
    <location>
        <begin position="56"/>
        <end position="79"/>
    </location>
</feature>
<comment type="caution">
    <text evidence="2">The sequence shown here is derived from an EMBL/GenBank/DDBJ whole genome shotgun (WGS) entry which is preliminary data.</text>
</comment>
<keyword evidence="1" id="KW-1133">Transmembrane helix</keyword>
<feature type="transmembrane region" description="Helical" evidence="1">
    <location>
        <begin position="12"/>
        <end position="35"/>
    </location>
</feature>
<proteinExistence type="predicted"/>
<evidence type="ECO:0000256" key="1">
    <source>
        <dbReference type="SAM" id="Phobius"/>
    </source>
</evidence>
<dbReference type="Proteomes" id="UP001615550">
    <property type="component" value="Unassembled WGS sequence"/>
</dbReference>
<protein>
    <submittedName>
        <fullName evidence="2">Bacteriophage holin</fullName>
    </submittedName>
</protein>
<dbReference type="EMBL" id="JBGORX010000001">
    <property type="protein sequence ID" value="MFJ1267028.1"/>
    <property type="molecule type" value="Genomic_DNA"/>
</dbReference>
<organism evidence="2 3">
    <name type="scientific">Legionella lytica</name>
    <dbReference type="NCBI Taxonomy" id="96232"/>
    <lineage>
        <taxon>Bacteria</taxon>
        <taxon>Pseudomonadati</taxon>
        <taxon>Pseudomonadota</taxon>
        <taxon>Gammaproteobacteria</taxon>
        <taxon>Legionellales</taxon>
        <taxon>Legionellaceae</taxon>
        <taxon>Legionella</taxon>
    </lineage>
</organism>
<gene>
    <name evidence="2" type="ORF">ACD661_00495</name>
</gene>
<keyword evidence="1" id="KW-0812">Transmembrane</keyword>
<accession>A0ABW8D2W6</accession>
<reference evidence="2 3" key="1">
    <citation type="submission" date="2024-08" db="EMBL/GenBank/DDBJ databases">
        <title>Draft Genome Sequence of Legionella lytica strain DSB2004, Isolated From a Fire Sprinkler System.</title>
        <authorList>
            <person name="Everhart A.D."/>
            <person name="Kidane D.T."/>
            <person name="Farone A.L."/>
            <person name="Farone M.B."/>
        </authorList>
    </citation>
    <scope>NUCLEOTIDE SEQUENCE [LARGE SCALE GENOMIC DNA]</scope>
    <source>
        <strain evidence="2 3">DSB2004</strain>
    </source>
</reference>
<sequence>MSGCRLNPVGLGLAFGVLWGISILLLGFIATYYAYGHDFVISMGNLYPGYTPSIKGSILGALIAFIDAFIMGFLIGWLYNKFNNCGCSCCDKSTKEVKDQPPV</sequence>
<name>A0ABW8D2W6_9GAMM</name>
<dbReference type="RefSeq" id="WP_400185518.1">
    <property type="nucleotide sequence ID" value="NZ_JBGORX010000001.1"/>
</dbReference>
<keyword evidence="1" id="KW-0472">Membrane</keyword>
<dbReference type="NCBIfam" id="NF037947">
    <property type="entry name" value="holin_4"/>
    <property type="match status" value="1"/>
</dbReference>
<keyword evidence="3" id="KW-1185">Reference proteome</keyword>
<evidence type="ECO:0000313" key="3">
    <source>
        <dbReference type="Proteomes" id="UP001615550"/>
    </source>
</evidence>
<evidence type="ECO:0000313" key="2">
    <source>
        <dbReference type="EMBL" id="MFJ1267028.1"/>
    </source>
</evidence>